<dbReference type="RefSeq" id="XP_018261355.1">
    <property type="nucleotide sequence ID" value="XM_018409083.1"/>
</dbReference>
<feature type="region of interest" description="Disordered" evidence="2">
    <location>
        <begin position="215"/>
        <end position="263"/>
    </location>
</feature>
<protein>
    <submittedName>
        <fullName evidence="3">Uncharacterized protein</fullName>
    </submittedName>
</protein>
<organism evidence="3">
    <name type="scientific">Kwoniella dejecticola CBS 10117</name>
    <dbReference type="NCBI Taxonomy" id="1296121"/>
    <lineage>
        <taxon>Eukaryota</taxon>
        <taxon>Fungi</taxon>
        <taxon>Dikarya</taxon>
        <taxon>Basidiomycota</taxon>
        <taxon>Agaricomycotina</taxon>
        <taxon>Tremellomycetes</taxon>
        <taxon>Tremellales</taxon>
        <taxon>Cryptococcaceae</taxon>
        <taxon>Kwoniella</taxon>
    </lineage>
</organism>
<name>A0A1A6A0E2_9TREE</name>
<feature type="compositionally biased region" description="Basic and acidic residues" evidence="2">
    <location>
        <begin position="218"/>
        <end position="228"/>
    </location>
</feature>
<dbReference type="AlphaFoldDB" id="A0A1A6A0E2"/>
<dbReference type="VEuPathDB" id="FungiDB:I303_05793"/>
<accession>A0A1A6A0E2</accession>
<dbReference type="GeneID" id="28969492"/>
<dbReference type="EMBL" id="KI894033">
    <property type="protein sequence ID" value="OBR83513.1"/>
    <property type="molecule type" value="Genomic_DNA"/>
</dbReference>
<sequence length="263" mass="29902">MIQPATTNPVDIFDLERAQDALRHQAEDFETTIRNLRVENRYVRTKNQELTALLDCQSTITPIEIARAPDKTQSSHEADSSFLAGPKQDDRLIGVKEHDDFETEGNLDKIIEQTVAHLTRRKADLETELVHLQADAAHGMFGIKYAESDSANAEYAVDQAICIRAEHLETVQASLSVIEQSRVKIKELKSGNQDLKAQLEQLAEFNAQLVAMADEHDDLSSKDRDNRKRERWGRYSPEIVFKKDAQQSDQDGDNGDDGWEKRW</sequence>
<keyword evidence="1" id="KW-0175">Coiled coil</keyword>
<proteinExistence type="predicted"/>
<gene>
    <name evidence="3" type="ORF">I303_05793</name>
    <name evidence="4" type="ORF">I303_105771</name>
</gene>
<evidence type="ECO:0000313" key="5">
    <source>
        <dbReference type="Proteomes" id="UP000078595"/>
    </source>
</evidence>
<reference evidence="3" key="1">
    <citation type="submission" date="2013-07" db="EMBL/GenBank/DDBJ databases">
        <title>The Genome Sequence of Cryptococcus dejecticola CBS10117.</title>
        <authorList>
            <consortium name="The Broad Institute Genome Sequencing Platform"/>
            <person name="Cuomo C."/>
            <person name="Litvintseva A."/>
            <person name="Chen Y."/>
            <person name="Heitman J."/>
            <person name="Sun S."/>
            <person name="Springer D."/>
            <person name="Dromer F."/>
            <person name="Young S.K."/>
            <person name="Zeng Q."/>
            <person name="Gargeya S."/>
            <person name="Fitzgerald M."/>
            <person name="Abouelleil A."/>
            <person name="Alvarado L."/>
            <person name="Berlin A.M."/>
            <person name="Chapman S.B."/>
            <person name="Dewar J."/>
            <person name="Goldberg J."/>
            <person name="Griggs A."/>
            <person name="Gujja S."/>
            <person name="Hansen M."/>
            <person name="Howarth C."/>
            <person name="Imamovic A."/>
            <person name="Larimer J."/>
            <person name="McCowan C."/>
            <person name="Murphy C."/>
            <person name="Pearson M."/>
            <person name="Priest M."/>
            <person name="Roberts A."/>
            <person name="Saif S."/>
            <person name="Shea T."/>
            <person name="Sykes S."/>
            <person name="Wortman J."/>
            <person name="Nusbaum C."/>
            <person name="Birren B."/>
        </authorList>
    </citation>
    <scope>NUCLEOTIDE SEQUENCE [LARGE SCALE GENOMIC DNA]</scope>
    <source>
        <strain evidence="3">CBS 10117</strain>
    </source>
</reference>
<evidence type="ECO:0000256" key="2">
    <source>
        <dbReference type="SAM" id="MobiDB-lite"/>
    </source>
</evidence>
<evidence type="ECO:0000313" key="3">
    <source>
        <dbReference type="EMBL" id="OBR83513.1"/>
    </source>
</evidence>
<feature type="coiled-coil region" evidence="1">
    <location>
        <begin position="178"/>
        <end position="215"/>
    </location>
</feature>
<dbReference type="KEGG" id="kdj:28969492"/>
<evidence type="ECO:0000256" key="1">
    <source>
        <dbReference type="SAM" id="Coils"/>
    </source>
</evidence>
<evidence type="ECO:0000313" key="4">
    <source>
        <dbReference type="EMBL" id="WWC63171.1"/>
    </source>
</evidence>
<reference evidence="4" key="2">
    <citation type="submission" date="2013-07" db="EMBL/GenBank/DDBJ databases">
        <authorList>
            <consortium name="The Broad Institute Genome Sequencing Platform"/>
            <person name="Cuomo C."/>
            <person name="Litvintseva A."/>
            <person name="Chen Y."/>
            <person name="Heitman J."/>
            <person name="Sun S."/>
            <person name="Springer D."/>
            <person name="Dromer F."/>
            <person name="Young S.K."/>
            <person name="Zeng Q."/>
            <person name="Gargeya S."/>
            <person name="Fitzgerald M."/>
            <person name="Abouelleil A."/>
            <person name="Alvarado L."/>
            <person name="Berlin A.M."/>
            <person name="Chapman S.B."/>
            <person name="Dewar J."/>
            <person name="Goldberg J."/>
            <person name="Griggs A."/>
            <person name="Gujja S."/>
            <person name="Hansen M."/>
            <person name="Howarth C."/>
            <person name="Imamovic A."/>
            <person name="Larimer J."/>
            <person name="McCowan C."/>
            <person name="Murphy C."/>
            <person name="Pearson M."/>
            <person name="Priest M."/>
            <person name="Roberts A."/>
            <person name="Saif S."/>
            <person name="Shea T."/>
            <person name="Sykes S."/>
            <person name="Wortman J."/>
            <person name="Nusbaum C."/>
            <person name="Birren B."/>
        </authorList>
    </citation>
    <scope>NUCLEOTIDE SEQUENCE</scope>
    <source>
        <strain evidence="4">CBS 10117</strain>
    </source>
</reference>
<dbReference type="Proteomes" id="UP000078595">
    <property type="component" value="Chromosome 7"/>
</dbReference>
<dbReference type="EMBL" id="CP144536">
    <property type="protein sequence ID" value="WWC63171.1"/>
    <property type="molecule type" value="Genomic_DNA"/>
</dbReference>
<keyword evidence="5" id="KW-1185">Reference proteome</keyword>
<reference evidence="4" key="3">
    <citation type="submission" date="2024-02" db="EMBL/GenBank/DDBJ databases">
        <title>Comparative genomics of Cryptococcus and Kwoniella reveals pathogenesis evolution and contrasting modes of karyotype evolution via chromosome fusion or intercentromeric recombination.</title>
        <authorList>
            <person name="Coelho M.A."/>
            <person name="David-Palma M."/>
            <person name="Shea T."/>
            <person name="Bowers K."/>
            <person name="McGinley-Smith S."/>
            <person name="Mohammad A.W."/>
            <person name="Gnirke A."/>
            <person name="Yurkov A.M."/>
            <person name="Nowrousian M."/>
            <person name="Sun S."/>
            <person name="Cuomo C.A."/>
            <person name="Heitman J."/>
        </authorList>
    </citation>
    <scope>NUCLEOTIDE SEQUENCE</scope>
    <source>
        <strain evidence="4">CBS 10117</strain>
    </source>
</reference>